<gene>
    <name evidence="2" type="ORF">E2C04_12320</name>
</gene>
<evidence type="ECO:0000313" key="3">
    <source>
        <dbReference type="Proteomes" id="UP000297025"/>
    </source>
</evidence>
<dbReference type="RefSeq" id="WP_135832818.1">
    <property type="nucleotide sequence ID" value="NZ_BMCK01000005.1"/>
</dbReference>
<dbReference type="KEGG" id="ndp:E2C04_12320"/>
<reference evidence="2 3" key="1">
    <citation type="journal article" date="2008" name="Int. J. Syst. Evol. Microbiol.">
        <title>Nocardioides daphniae sp. nov., isolated from Daphnia cucullata (Crustacea: Cladocera).</title>
        <authorList>
            <person name="Toth E.M."/>
            <person name="Keki Z."/>
            <person name="Homonnay Z.G."/>
            <person name="Borsodi A.K."/>
            <person name="Marialigeti K."/>
            <person name="Schumann P."/>
        </authorList>
    </citation>
    <scope>NUCLEOTIDE SEQUENCE [LARGE SCALE GENOMIC DNA]</scope>
    <source>
        <strain evidence="2 3">JCM 16608</strain>
    </source>
</reference>
<dbReference type="Proteomes" id="UP000297025">
    <property type="component" value="Chromosome"/>
</dbReference>
<sequence length="271" mass="28614">MPLPWLPTGADVEGGAAPRARTWVDGVETTTSPEEWDRTVARFLGFGHRVVLPPGEVGSAAAQHALGQVRRLAALLDARVDEAPWSRLATTERGQPVEVVGGWEHRFRQSPGVPSTRVTPLPTVDPGPHRARGVELPWPVNEHSPTAGLPMVSSHADALARQRLASGEVGLWRNDDGLLVGTTAGVPLLLTTHGWAAPSALSGAVWPLVPDRVRRWLGAADLTPTHVVLAVACVDPCGGTTWLTELCGRALPVPPEAEADLAAARTSALDA</sequence>
<feature type="region of interest" description="Disordered" evidence="1">
    <location>
        <begin position="108"/>
        <end position="130"/>
    </location>
</feature>
<name>A0A4P7UEE1_9ACTN</name>
<proteinExistence type="predicted"/>
<evidence type="ECO:0000256" key="1">
    <source>
        <dbReference type="SAM" id="MobiDB-lite"/>
    </source>
</evidence>
<dbReference type="EMBL" id="CP038462">
    <property type="protein sequence ID" value="QCC77775.1"/>
    <property type="molecule type" value="Genomic_DNA"/>
</dbReference>
<organism evidence="2 3">
    <name type="scientific">Nocardioides daphniae</name>
    <dbReference type="NCBI Taxonomy" id="402297"/>
    <lineage>
        <taxon>Bacteria</taxon>
        <taxon>Bacillati</taxon>
        <taxon>Actinomycetota</taxon>
        <taxon>Actinomycetes</taxon>
        <taxon>Propionibacteriales</taxon>
        <taxon>Nocardioidaceae</taxon>
        <taxon>Nocardioides</taxon>
    </lineage>
</organism>
<evidence type="ECO:0000313" key="2">
    <source>
        <dbReference type="EMBL" id="QCC77775.1"/>
    </source>
</evidence>
<accession>A0A4P7UEE1</accession>
<protein>
    <submittedName>
        <fullName evidence="2">Uncharacterized protein</fullName>
    </submittedName>
</protein>
<dbReference type="OrthoDB" id="3787870at2"/>
<dbReference type="AlphaFoldDB" id="A0A4P7UEE1"/>